<evidence type="ECO:0000313" key="1">
    <source>
        <dbReference type="EMBL" id="EPS40339.1"/>
    </source>
</evidence>
<reference evidence="2" key="2">
    <citation type="submission" date="2013-04" db="EMBL/GenBank/DDBJ databases">
        <title>Genomic mechanisms accounting for the adaptation to parasitism in nematode-trapping fungi.</title>
        <authorList>
            <person name="Ahren D.G."/>
        </authorList>
    </citation>
    <scope>NUCLEOTIDE SEQUENCE [LARGE SCALE GENOMIC DNA]</scope>
    <source>
        <strain evidence="2">CBS 200.50</strain>
    </source>
</reference>
<keyword evidence="2" id="KW-1185">Reference proteome</keyword>
<accession>S8ABS5</accession>
<organism evidence="1 2">
    <name type="scientific">Dactylellina haptotyla (strain CBS 200.50)</name>
    <name type="common">Nematode-trapping fungus</name>
    <name type="synonym">Monacrosporium haptotylum</name>
    <dbReference type="NCBI Taxonomy" id="1284197"/>
    <lineage>
        <taxon>Eukaryota</taxon>
        <taxon>Fungi</taxon>
        <taxon>Dikarya</taxon>
        <taxon>Ascomycota</taxon>
        <taxon>Pezizomycotina</taxon>
        <taxon>Orbiliomycetes</taxon>
        <taxon>Orbiliales</taxon>
        <taxon>Orbiliaceae</taxon>
        <taxon>Dactylellina</taxon>
    </lineage>
</organism>
<dbReference type="OrthoDB" id="5411780at2759"/>
<comment type="caution">
    <text evidence="1">The sequence shown here is derived from an EMBL/GenBank/DDBJ whole genome shotgun (WGS) entry which is preliminary data.</text>
</comment>
<reference evidence="1 2" key="1">
    <citation type="journal article" date="2013" name="PLoS Genet.">
        <title>Genomic mechanisms accounting for the adaptation to parasitism in nematode-trapping fungi.</title>
        <authorList>
            <person name="Meerupati T."/>
            <person name="Andersson K.M."/>
            <person name="Friman E."/>
            <person name="Kumar D."/>
            <person name="Tunlid A."/>
            <person name="Ahren D."/>
        </authorList>
    </citation>
    <scope>NUCLEOTIDE SEQUENCE [LARGE SCALE GENOMIC DNA]</scope>
    <source>
        <strain evidence="1 2">CBS 200.50</strain>
    </source>
</reference>
<dbReference type="Proteomes" id="UP000015100">
    <property type="component" value="Unassembled WGS sequence"/>
</dbReference>
<evidence type="ECO:0000313" key="2">
    <source>
        <dbReference type="Proteomes" id="UP000015100"/>
    </source>
</evidence>
<name>S8ABS5_DACHA</name>
<dbReference type="OMA" id="HFNDANG"/>
<gene>
    <name evidence="1" type="ORF">H072_5846</name>
</gene>
<dbReference type="STRING" id="1284197.S8ABS5"/>
<dbReference type="HOGENOM" id="CLU_844737_0_0_1"/>
<protein>
    <submittedName>
        <fullName evidence="1">Uncharacterized protein</fullName>
    </submittedName>
</protein>
<sequence>MTSTSQVQPGAESKNFIHTLHRRHRVPPQWTLSLESRPEIKVTRIPSLTRPYFPNAVSLPMGKLPSVGKHTRFLEDDQILQQHIQNASPIYQSYLTRMGLYDKEANISNESIYSVDSDVLNSENAKEFHVYNKHVALCTQNAKYIQNADKSPAYYADYHYYRPSNLKERFVSLYAGDSPDGKLLSQIGSNWRMTKFHFNDANGHEHSLERTHDTRLTISKYGWAIPDGRKLIWKNTRQLDMGDTKRSKIRRSLKLVDENNEIVAMFVGTKFAKRKLGKFILDTNYANSPEFEQGVLITGLAILEIYAITGQNAAAASSSSSSAVAAATV</sequence>
<dbReference type="EMBL" id="AQGS01000406">
    <property type="protein sequence ID" value="EPS40339.1"/>
    <property type="molecule type" value="Genomic_DNA"/>
</dbReference>
<proteinExistence type="predicted"/>
<dbReference type="AlphaFoldDB" id="S8ABS5"/>